<name>A0A8H7RE57_9FUNG</name>
<accession>A0A8H7RE57</accession>
<evidence type="ECO:0000313" key="2">
    <source>
        <dbReference type="EMBL" id="KAG2208048.1"/>
    </source>
</evidence>
<protein>
    <submittedName>
        <fullName evidence="2">Uncharacterized protein</fullName>
    </submittedName>
</protein>
<dbReference type="OrthoDB" id="2290843at2759"/>
<dbReference type="EMBL" id="JAEPRC010000117">
    <property type="protein sequence ID" value="KAG2208048.1"/>
    <property type="molecule type" value="Genomic_DNA"/>
</dbReference>
<sequence length="157" mass="18783">MLNTTQPTLQDNDKSNVKHRLTTQRKDQTLLDLNQEYDKLSRKRQEQCNILVDQWQSYQQNQKDSRQSEISKRQVEFDRQLELLDEEKRKKWVSQKNDTSVIYSQLLAYLQQYHSDNCILTFPTDILDLFWSADIQVPVLETDLPLTIEKLKELSKH</sequence>
<feature type="region of interest" description="Disordered" evidence="1">
    <location>
        <begin position="1"/>
        <end position="22"/>
    </location>
</feature>
<dbReference type="AlphaFoldDB" id="A0A8H7RE57"/>
<comment type="caution">
    <text evidence="2">The sequence shown here is derived from an EMBL/GenBank/DDBJ whole genome shotgun (WGS) entry which is preliminary data.</text>
</comment>
<evidence type="ECO:0000256" key="1">
    <source>
        <dbReference type="SAM" id="MobiDB-lite"/>
    </source>
</evidence>
<organism evidence="2 3">
    <name type="scientific">Mucor plumbeus</name>
    <dbReference type="NCBI Taxonomy" id="97098"/>
    <lineage>
        <taxon>Eukaryota</taxon>
        <taxon>Fungi</taxon>
        <taxon>Fungi incertae sedis</taxon>
        <taxon>Mucoromycota</taxon>
        <taxon>Mucoromycotina</taxon>
        <taxon>Mucoromycetes</taxon>
        <taxon>Mucorales</taxon>
        <taxon>Mucorineae</taxon>
        <taxon>Mucoraceae</taxon>
        <taxon>Mucor</taxon>
    </lineage>
</organism>
<dbReference type="Proteomes" id="UP000650833">
    <property type="component" value="Unassembled WGS sequence"/>
</dbReference>
<keyword evidence="3" id="KW-1185">Reference proteome</keyword>
<feature type="compositionally biased region" description="Polar residues" evidence="1">
    <location>
        <begin position="1"/>
        <end position="10"/>
    </location>
</feature>
<proteinExistence type="predicted"/>
<reference evidence="2" key="1">
    <citation type="submission" date="2020-12" db="EMBL/GenBank/DDBJ databases">
        <title>Metabolic potential, ecology and presence of endohyphal bacteria is reflected in genomic diversity of Mucoromycotina.</title>
        <authorList>
            <person name="Muszewska A."/>
            <person name="Okrasinska A."/>
            <person name="Steczkiewicz K."/>
            <person name="Drgas O."/>
            <person name="Orlowska M."/>
            <person name="Perlinska-Lenart U."/>
            <person name="Aleksandrzak-Piekarczyk T."/>
            <person name="Szatraj K."/>
            <person name="Zielenkiewicz U."/>
            <person name="Pilsyk S."/>
            <person name="Malc E."/>
            <person name="Mieczkowski P."/>
            <person name="Kruszewska J.S."/>
            <person name="Biernat P."/>
            <person name="Pawlowska J."/>
        </authorList>
    </citation>
    <scope>NUCLEOTIDE SEQUENCE</scope>
    <source>
        <strain evidence="2">CBS 226.32</strain>
    </source>
</reference>
<evidence type="ECO:0000313" key="3">
    <source>
        <dbReference type="Proteomes" id="UP000650833"/>
    </source>
</evidence>
<gene>
    <name evidence="2" type="ORF">INT46_010142</name>
</gene>